<gene>
    <name evidence="10" type="ORF">B0I32_104524</name>
</gene>
<dbReference type="PANTHER" id="PTHR43357">
    <property type="entry name" value="INNER MEMBRANE ABC TRANSPORTER PERMEASE PROTEIN YDCV"/>
    <property type="match status" value="1"/>
</dbReference>
<proteinExistence type="inferred from homology"/>
<comment type="subcellular location">
    <subcellularLocation>
        <location evidence="1">Cell inner membrane</location>
        <topology evidence="1">Multi-pass membrane protein</topology>
    </subcellularLocation>
    <subcellularLocation>
        <location evidence="8">Cell membrane</location>
        <topology evidence="8">Multi-pass membrane protein</topology>
    </subcellularLocation>
</comment>
<keyword evidence="3" id="KW-1003">Cell membrane</keyword>
<dbReference type="AlphaFoldDB" id="A0A2T0N616"/>
<reference evidence="10 11" key="1">
    <citation type="submission" date="2018-03" db="EMBL/GenBank/DDBJ databases">
        <title>Genomic Encyclopedia of Type Strains, Phase III (KMG-III): the genomes of soil and plant-associated and newly described type strains.</title>
        <authorList>
            <person name="Whitman W."/>
        </authorList>
    </citation>
    <scope>NUCLEOTIDE SEQUENCE [LARGE SCALE GENOMIC DNA]</scope>
    <source>
        <strain evidence="10 11">CGMCC 4.7104</strain>
    </source>
</reference>
<evidence type="ECO:0000256" key="7">
    <source>
        <dbReference type="ARBA" id="ARBA00023136"/>
    </source>
</evidence>
<feature type="transmembrane region" description="Helical" evidence="8">
    <location>
        <begin position="61"/>
        <end position="84"/>
    </location>
</feature>
<evidence type="ECO:0000256" key="3">
    <source>
        <dbReference type="ARBA" id="ARBA00022475"/>
    </source>
</evidence>
<feature type="transmembrane region" description="Helical" evidence="8">
    <location>
        <begin position="181"/>
        <end position="207"/>
    </location>
</feature>
<keyword evidence="2 8" id="KW-0813">Transport</keyword>
<evidence type="ECO:0000313" key="10">
    <source>
        <dbReference type="EMBL" id="PRX67767.1"/>
    </source>
</evidence>
<keyword evidence="4" id="KW-0997">Cell inner membrane</keyword>
<keyword evidence="7 8" id="KW-0472">Membrane</keyword>
<dbReference type="Proteomes" id="UP000238312">
    <property type="component" value="Unassembled WGS sequence"/>
</dbReference>
<evidence type="ECO:0000256" key="2">
    <source>
        <dbReference type="ARBA" id="ARBA00022448"/>
    </source>
</evidence>
<sequence length="263" mass="27759">MNARPWLKIVSVLIGLFLTVPTLVVIPMSFSASKTFRFPPEGWSLEWYERLFTAPEWSTSIVNSLQVGLLTTLLATTLGTAAALGLQRLGPRARGLATGLLLSPIIIPHILIALVIFSAFLRLGLSGTLSGIALAHTAMALPFVVIAVTARLQGMDPALQKAGGSLGANPFSVFRKITLPLALPGVLSGAVLAFISSFDEVVIALFLQSPSALTLPVQMFNSVTVQIDPTISAASSLMVVLVSVPILLAQVIGARRGKAGRQR</sequence>
<comment type="similarity">
    <text evidence="8">Belongs to the binding-protein-dependent transport system permease family.</text>
</comment>
<organism evidence="10 11">
    <name type="scientific">Nonomuraea fuscirosea</name>
    <dbReference type="NCBI Taxonomy" id="1291556"/>
    <lineage>
        <taxon>Bacteria</taxon>
        <taxon>Bacillati</taxon>
        <taxon>Actinomycetota</taxon>
        <taxon>Actinomycetes</taxon>
        <taxon>Streptosporangiales</taxon>
        <taxon>Streptosporangiaceae</taxon>
        <taxon>Nonomuraea</taxon>
    </lineage>
</organism>
<dbReference type="CDD" id="cd06261">
    <property type="entry name" value="TM_PBP2"/>
    <property type="match status" value="1"/>
</dbReference>
<evidence type="ECO:0000256" key="1">
    <source>
        <dbReference type="ARBA" id="ARBA00004429"/>
    </source>
</evidence>
<keyword evidence="5 8" id="KW-0812">Transmembrane</keyword>
<dbReference type="PANTHER" id="PTHR43357:SF4">
    <property type="entry name" value="INNER MEMBRANE ABC TRANSPORTER PERMEASE PROTEIN YDCV"/>
    <property type="match status" value="1"/>
</dbReference>
<dbReference type="OrthoDB" id="9810794at2"/>
<feature type="transmembrane region" description="Helical" evidence="8">
    <location>
        <begin position="96"/>
        <end position="120"/>
    </location>
</feature>
<dbReference type="Gene3D" id="1.10.3720.10">
    <property type="entry name" value="MetI-like"/>
    <property type="match status" value="1"/>
</dbReference>
<name>A0A2T0N616_9ACTN</name>
<feature type="transmembrane region" description="Helical" evidence="8">
    <location>
        <begin position="231"/>
        <end position="253"/>
    </location>
</feature>
<dbReference type="GO" id="GO:0005886">
    <property type="term" value="C:plasma membrane"/>
    <property type="evidence" value="ECO:0007669"/>
    <property type="project" value="UniProtKB-SubCell"/>
</dbReference>
<evidence type="ECO:0000256" key="8">
    <source>
        <dbReference type="RuleBase" id="RU363032"/>
    </source>
</evidence>
<dbReference type="PROSITE" id="PS50928">
    <property type="entry name" value="ABC_TM1"/>
    <property type="match status" value="1"/>
</dbReference>
<evidence type="ECO:0000259" key="9">
    <source>
        <dbReference type="PROSITE" id="PS50928"/>
    </source>
</evidence>
<comment type="caution">
    <text evidence="10">The sequence shown here is derived from an EMBL/GenBank/DDBJ whole genome shotgun (WGS) entry which is preliminary data.</text>
</comment>
<dbReference type="InterPro" id="IPR000515">
    <property type="entry name" value="MetI-like"/>
</dbReference>
<dbReference type="Pfam" id="PF00528">
    <property type="entry name" value="BPD_transp_1"/>
    <property type="match status" value="1"/>
</dbReference>
<dbReference type="EMBL" id="PVNG01000004">
    <property type="protein sequence ID" value="PRX67767.1"/>
    <property type="molecule type" value="Genomic_DNA"/>
</dbReference>
<evidence type="ECO:0000313" key="11">
    <source>
        <dbReference type="Proteomes" id="UP000238312"/>
    </source>
</evidence>
<dbReference type="InterPro" id="IPR035906">
    <property type="entry name" value="MetI-like_sf"/>
</dbReference>
<protein>
    <submittedName>
        <fullName evidence="10">Putative spermidine/putrescine transport system permease protein</fullName>
    </submittedName>
</protein>
<feature type="domain" description="ABC transmembrane type-1" evidence="9">
    <location>
        <begin position="61"/>
        <end position="250"/>
    </location>
</feature>
<keyword evidence="11" id="KW-1185">Reference proteome</keyword>
<accession>A0A2T0N616</accession>
<dbReference type="RefSeq" id="WP_106238132.1">
    <property type="nucleotide sequence ID" value="NZ_JBFAIB010000077.1"/>
</dbReference>
<dbReference type="GO" id="GO:0055085">
    <property type="term" value="P:transmembrane transport"/>
    <property type="evidence" value="ECO:0007669"/>
    <property type="project" value="InterPro"/>
</dbReference>
<feature type="transmembrane region" description="Helical" evidence="8">
    <location>
        <begin position="132"/>
        <end position="152"/>
    </location>
</feature>
<dbReference type="SUPFAM" id="SSF161098">
    <property type="entry name" value="MetI-like"/>
    <property type="match status" value="1"/>
</dbReference>
<keyword evidence="6 8" id="KW-1133">Transmembrane helix</keyword>
<evidence type="ECO:0000256" key="4">
    <source>
        <dbReference type="ARBA" id="ARBA00022519"/>
    </source>
</evidence>
<evidence type="ECO:0000256" key="6">
    <source>
        <dbReference type="ARBA" id="ARBA00022989"/>
    </source>
</evidence>
<evidence type="ECO:0000256" key="5">
    <source>
        <dbReference type="ARBA" id="ARBA00022692"/>
    </source>
</evidence>